<keyword evidence="1" id="KW-0812">Transmembrane</keyword>
<dbReference type="AlphaFoldDB" id="A0A2H0U960"/>
<sequence>MKKRGSILILVLVFGSIFFILLASLASFVLEENRAQDTLIGRVQSLSVAEAGLNYYAWFLAHFPSDLQNGTGAPGPYVVTYTDTSGSTVGTYELSIASASSCGSAQTVDITSTGTSASYPAIHSTLLGEYSSPSVAQYGQITSAAPPAGVSFASLASDFASLKSTAQASGIYLEPHAVPQDPHLGYHLIFNADGTVTIRLVVSVKTLRTVQPVNNPGHYSNDYTVIDQENSYETLALPSDCGLIFSEDNTWVEGVIPKKVTLVVGSLSGSGSSPDAILLNDITYVPDSSAGLTLIGEHNILIAPNSPQNMELNGIFVTTNGYFGRNNYYYPSGGCTGLYEPRGALTIHGTIVSNYTPLTSWSGGCGSSAAGYQTQALAVDGDNAVLPPLFTPTTSALKTFVRWQQLH</sequence>
<feature type="transmembrane region" description="Helical" evidence="1">
    <location>
        <begin position="7"/>
        <end position="30"/>
    </location>
</feature>
<keyword evidence="1" id="KW-0472">Membrane</keyword>
<proteinExistence type="predicted"/>
<dbReference type="GO" id="GO:0004435">
    <property type="term" value="F:phosphatidylinositol-4,5-bisphosphate phospholipase C activity"/>
    <property type="evidence" value="ECO:0007669"/>
    <property type="project" value="InterPro"/>
</dbReference>
<accession>A0A2H0U960</accession>
<evidence type="ECO:0000313" key="3">
    <source>
        <dbReference type="EMBL" id="PIR82890.1"/>
    </source>
</evidence>
<dbReference type="PROSITE" id="PS50008">
    <property type="entry name" value="PIPLC_Y_DOMAIN"/>
    <property type="match status" value="1"/>
</dbReference>
<protein>
    <recommendedName>
        <fullName evidence="2">PI-PLC Y-box domain-containing protein</fullName>
    </recommendedName>
</protein>
<keyword evidence="1" id="KW-1133">Transmembrane helix</keyword>
<organism evidence="3 4">
    <name type="scientific">Candidatus Kaiserbacteria bacterium CG10_big_fil_rev_8_21_14_0_10_56_12</name>
    <dbReference type="NCBI Taxonomy" id="1974611"/>
    <lineage>
        <taxon>Bacteria</taxon>
        <taxon>Candidatus Kaiseribacteriota</taxon>
    </lineage>
</organism>
<comment type="caution">
    <text evidence="3">The sequence shown here is derived from an EMBL/GenBank/DDBJ whole genome shotgun (WGS) entry which is preliminary data.</text>
</comment>
<name>A0A2H0U960_9BACT</name>
<reference evidence="4" key="1">
    <citation type="submission" date="2017-09" db="EMBL/GenBank/DDBJ databases">
        <title>Depth-based differentiation of microbial function through sediment-hosted aquifers and enrichment of novel symbionts in the deep terrestrial subsurface.</title>
        <authorList>
            <person name="Probst A.J."/>
            <person name="Ladd B."/>
            <person name="Jarett J.K."/>
            <person name="Geller-Mcgrath D.E."/>
            <person name="Sieber C.M.K."/>
            <person name="Emerson J.B."/>
            <person name="Anantharaman K."/>
            <person name="Thomas B.C."/>
            <person name="Malmstrom R."/>
            <person name="Stieglmeier M."/>
            <person name="Klingl A."/>
            <person name="Woyke T."/>
            <person name="Ryan C.M."/>
            <person name="Banfield J.F."/>
        </authorList>
    </citation>
    <scope>NUCLEOTIDE SEQUENCE [LARGE SCALE GENOMIC DNA]</scope>
</reference>
<dbReference type="GO" id="GO:0006629">
    <property type="term" value="P:lipid metabolic process"/>
    <property type="evidence" value="ECO:0007669"/>
    <property type="project" value="InterPro"/>
</dbReference>
<gene>
    <name evidence="3" type="ORF">COU19_03510</name>
</gene>
<dbReference type="InterPro" id="IPR001711">
    <property type="entry name" value="PLipase_C_Pinositol-sp_Y"/>
</dbReference>
<feature type="domain" description="PI-PLC Y-box" evidence="2">
    <location>
        <begin position="353"/>
        <end position="374"/>
    </location>
</feature>
<evidence type="ECO:0000313" key="4">
    <source>
        <dbReference type="Proteomes" id="UP000230179"/>
    </source>
</evidence>
<evidence type="ECO:0000256" key="1">
    <source>
        <dbReference type="SAM" id="Phobius"/>
    </source>
</evidence>
<evidence type="ECO:0000259" key="2">
    <source>
        <dbReference type="PROSITE" id="PS50008"/>
    </source>
</evidence>
<dbReference type="Proteomes" id="UP000230179">
    <property type="component" value="Unassembled WGS sequence"/>
</dbReference>
<dbReference type="GO" id="GO:0035556">
    <property type="term" value="P:intracellular signal transduction"/>
    <property type="evidence" value="ECO:0007669"/>
    <property type="project" value="InterPro"/>
</dbReference>
<dbReference type="EMBL" id="PFBL01000026">
    <property type="protein sequence ID" value="PIR82890.1"/>
    <property type="molecule type" value="Genomic_DNA"/>
</dbReference>